<feature type="transmembrane region" description="Helical" evidence="10">
    <location>
        <begin position="189"/>
        <end position="207"/>
    </location>
</feature>
<comment type="caution">
    <text evidence="12">The sequence shown here is derived from an EMBL/GenBank/DDBJ whole genome shotgun (WGS) entry which is preliminary data.</text>
</comment>
<keyword evidence="6 10" id="KW-1133">Transmembrane helix</keyword>
<dbReference type="EMBL" id="CAJNNV010032500">
    <property type="protein sequence ID" value="CAE8640153.1"/>
    <property type="molecule type" value="Genomic_DNA"/>
</dbReference>
<dbReference type="InterPro" id="IPR045221">
    <property type="entry name" value="Sphingomyelin_synth-like"/>
</dbReference>
<dbReference type="GO" id="GO:0047493">
    <property type="term" value="F:ceramide cholinephosphotransferase activity"/>
    <property type="evidence" value="ECO:0007669"/>
    <property type="project" value="TreeGrafter"/>
</dbReference>
<dbReference type="GO" id="GO:0005886">
    <property type="term" value="C:plasma membrane"/>
    <property type="evidence" value="ECO:0007669"/>
    <property type="project" value="TreeGrafter"/>
</dbReference>
<dbReference type="GO" id="GO:0000139">
    <property type="term" value="C:Golgi membrane"/>
    <property type="evidence" value="ECO:0007669"/>
    <property type="project" value="TreeGrafter"/>
</dbReference>
<gene>
    <name evidence="12" type="ORF">PGLA1383_LOCUS55093</name>
    <name evidence="13" type="ORF">PGLA2088_LOCUS31424</name>
</gene>
<proteinExistence type="inferred from homology"/>
<evidence type="ECO:0000313" key="13">
    <source>
        <dbReference type="EMBL" id="CAE8700052.1"/>
    </source>
</evidence>
<name>A0A813HPY0_POLGL</name>
<dbReference type="GO" id="GO:0033188">
    <property type="term" value="F:sphingomyelin synthase activity"/>
    <property type="evidence" value="ECO:0007669"/>
    <property type="project" value="TreeGrafter"/>
</dbReference>
<feature type="transmembrane region" description="Helical" evidence="10">
    <location>
        <begin position="214"/>
        <end position="234"/>
    </location>
</feature>
<dbReference type="Proteomes" id="UP000654075">
    <property type="component" value="Unassembled WGS sequence"/>
</dbReference>
<dbReference type="Proteomes" id="UP000626109">
    <property type="component" value="Unassembled WGS sequence"/>
</dbReference>
<evidence type="ECO:0000313" key="12">
    <source>
        <dbReference type="EMBL" id="CAE8640153.1"/>
    </source>
</evidence>
<evidence type="ECO:0000256" key="6">
    <source>
        <dbReference type="ARBA" id="ARBA00022989"/>
    </source>
</evidence>
<organism evidence="12 14">
    <name type="scientific">Polarella glacialis</name>
    <name type="common">Dinoflagellate</name>
    <dbReference type="NCBI Taxonomy" id="89957"/>
    <lineage>
        <taxon>Eukaryota</taxon>
        <taxon>Sar</taxon>
        <taxon>Alveolata</taxon>
        <taxon>Dinophyceae</taxon>
        <taxon>Suessiales</taxon>
        <taxon>Suessiaceae</taxon>
        <taxon>Polarella</taxon>
    </lineage>
</organism>
<evidence type="ECO:0000256" key="3">
    <source>
        <dbReference type="ARBA" id="ARBA00022679"/>
    </source>
</evidence>
<evidence type="ECO:0000259" key="11">
    <source>
        <dbReference type="Pfam" id="PF14360"/>
    </source>
</evidence>
<evidence type="ECO:0000256" key="4">
    <source>
        <dbReference type="ARBA" id="ARBA00022692"/>
    </source>
</evidence>
<evidence type="ECO:0000313" key="14">
    <source>
        <dbReference type="Proteomes" id="UP000654075"/>
    </source>
</evidence>
<comment type="subcellular location">
    <subcellularLocation>
        <location evidence="1">Membrane</location>
        <topology evidence="1">Multi-pass membrane protein</topology>
    </subcellularLocation>
</comment>
<evidence type="ECO:0000256" key="10">
    <source>
        <dbReference type="SAM" id="Phobius"/>
    </source>
</evidence>
<evidence type="ECO:0000256" key="1">
    <source>
        <dbReference type="ARBA" id="ARBA00004141"/>
    </source>
</evidence>
<dbReference type="InterPro" id="IPR025749">
    <property type="entry name" value="Sphingomyelin_synth-like_dom"/>
</dbReference>
<dbReference type="PANTHER" id="PTHR21290">
    <property type="entry name" value="SPHINGOMYELIN SYNTHETASE"/>
    <property type="match status" value="1"/>
</dbReference>
<protein>
    <recommendedName>
        <fullName evidence="11">Sphingomyelin synthase-like domain-containing protein</fullName>
    </recommendedName>
</protein>
<evidence type="ECO:0000256" key="9">
    <source>
        <dbReference type="SAM" id="MobiDB-lite"/>
    </source>
</evidence>
<comment type="similarity">
    <text evidence="2">Belongs to the sphingomyelin synthase family.</text>
</comment>
<keyword evidence="5" id="KW-0746">Sphingolipid metabolism</keyword>
<keyword evidence="14" id="KW-1185">Reference proteome</keyword>
<feature type="domain" description="Sphingomyelin synthase-like" evidence="11">
    <location>
        <begin position="297"/>
        <end position="376"/>
    </location>
</feature>
<dbReference type="GO" id="GO:0046513">
    <property type="term" value="P:ceramide biosynthetic process"/>
    <property type="evidence" value="ECO:0007669"/>
    <property type="project" value="TreeGrafter"/>
</dbReference>
<reference evidence="12" key="1">
    <citation type="submission" date="2021-02" db="EMBL/GenBank/DDBJ databases">
        <authorList>
            <person name="Dougan E. K."/>
            <person name="Rhodes N."/>
            <person name="Thang M."/>
            <person name="Chan C."/>
        </authorList>
    </citation>
    <scope>NUCLEOTIDE SEQUENCE</scope>
</reference>
<feature type="transmembrane region" description="Helical" evidence="10">
    <location>
        <begin position="333"/>
        <end position="355"/>
    </location>
</feature>
<dbReference type="PANTHER" id="PTHR21290:SF25">
    <property type="entry name" value="SPHINGOMYELIN SYNTHASE-RELATED PROTEIN 1"/>
    <property type="match status" value="1"/>
</dbReference>
<keyword evidence="4 10" id="KW-0812">Transmembrane</keyword>
<dbReference type="Pfam" id="PF14360">
    <property type="entry name" value="PAP2_C"/>
    <property type="match status" value="1"/>
</dbReference>
<dbReference type="AlphaFoldDB" id="A0A813HPY0"/>
<keyword evidence="8 10" id="KW-0472">Membrane</keyword>
<sequence length="451" mass="50257">MSLNRRETSREEPKLSLLSGKDDSLSTDEPSSLLAFDLPARATCCALMDGAERQADHFIGKMRFRWWIPPGCLFFVCFVMQNFGLYIGTYYYVMWMDRLDVSLKDEHILDEALIELNMSFSTMVDDDKLLPRSHLRRPHSTATATSNVNQSMAIMESAVHEELSSEVDEGSLHDVFTDYLGRYNVPTTALDALSAIAPMGIVGVTLLTGDLRLWSKCCLCAALLALLKGFLAWATVVPDSIGWDGCQKRLGPAGVGYFRDKKGLNFETEPFSSFFAVLKLELLGVWYEGSYHHIRFCGDMMFSGHTYVCGVFSLGLYDALLGLTATWAPVMRVPVRILVGVLLFGLVCFDMTLILMKRFHYTMDVTVAIVLVGLLYSNPGVAVAVERYTVWAAARTLAADFEQMDNKEPGAVRASVDASYESDKGSVLVPPCCFPLCCFQGRYHLQCRPDQ</sequence>
<keyword evidence="7" id="KW-0443">Lipid metabolism</keyword>
<feature type="transmembrane region" description="Helical" evidence="10">
    <location>
        <begin position="307"/>
        <end position="327"/>
    </location>
</feature>
<dbReference type="OrthoDB" id="414965at2759"/>
<dbReference type="GO" id="GO:0005789">
    <property type="term" value="C:endoplasmic reticulum membrane"/>
    <property type="evidence" value="ECO:0007669"/>
    <property type="project" value="TreeGrafter"/>
</dbReference>
<evidence type="ECO:0000256" key="2">
    <source>
        <dbReference type="ARBA" id="ARBA00005441"/>
    </source>
</evidence>
<evidence type="ECO:0000256" key="7">
    <source>
        <dbReference type="ARBA" id="ARBA00023098"/>
    </source>
</evidence>
<evidence type="ECO:0000256" key="5">
    <source>
        <dbReference type="ARBA" id="ARBA00022919"/>
    </source>
</evidence>
<accession>A0A813HPY0</accession>
<feature type="compositionally biased region" description="Basic and acidic residues" evidence="9">
    <location>
        <begin position="1"/>
        <end position="24"/>
    </location>
</feature>
<evidence type="ECO:0000256" key="8">
    <source>
        <dbReference type="ARBA" id="ARBA00023136"/>
    </source>
</evidence>
<dbReference type="EMBL" id="CAJNNW010029376">
    <property type="protein sequence ID" value="CAE8700052.1"/>
    <property type="molecule type" value="Genomic_DNA"/>
</dbReference>
<keyword evidence="3" id="KW-0808">Transferase</keyword>
<feature type="region of interest" description="Disordered" evidence="9">
    <location>
        <begin position="1"/>
        <end position="26"/>
    </location>
</feature>
<feature type="transmembrane region" description="Helical" evidence="10">
    <location>
        <begin position="71"/>
        <end position="93"/>
    </location>
</feature>